<name>A0ABS3XL14_9ACTN</name>
<keyword evidence="1 2" id="KW-0378">Hydrolase</keyword>
<evidence type="ECO:0000256" key="1">
    <source>
        <dbReference type="ARBA" id="ARBA00022801"/>
    </source>
</evidence>
<comment type="caution">
    <text evidence="2">The sequence shown here is derived from an EMBL/GenBank/DDBJ whole genome shotgun (WGS) entry which is preliminary data.</text>
</comment>
<dbReference type="NCBIfam" id="TIGR01493">
    <property type="entry name" value="HAD-SF-IA-v2"/>
    <property type="match status" value="1"/>
</dbReference>
<dbReference type="Gene3D" id="1.10.150.750">
    <property type="match status" value="1"/>
</dbReference>
<dbReference type="SFLD" id="SFLDG01129">
    <property type="entry name" value="C1.5:_HAD__Beta-PGM__Phosphata"/>
    <property type="match status" value="1"/>
</dbReference>
<keyword evidence="3" id="KW-1185">Reference proteome</keyword>
<sequence length="244" mass="26697">MRAFRVLTFDVVGTLIDFETGIVECVRQVAGPDSLKLSDEEILQEFCAAEDEQQQRTPRTPFTQMLDPISARLAAHLDLPALDGRGRPSPLRLSIAAWPAFPDAREALAALHRRFRLVAVTNADNAATRAMSSTLGDPFDDAVTAEDVGVNKPDPQVFAYCLGRLRMLDIARSEVLHVAQSQYHDIGVARQLGYATCWIERRRGRTGFGATPSPHSVTAPDHHFGTLAELAAAVEEAPALAQER</sequence>
<dbReference type="Proteomes" id="UP001519064">
    <property type="component" value="Unassembled WGS sequence"/>
</dbReference>
<dbReference type="InterPro" id="IPR051540">
    <property type="entry name" value="S-2-haloacid_dehalogenase"/>
</dbReference>
<dbReference type="Pfam" id="PF00702">
    <property type="entry name" value="Hydrolase"/>
    <property type="match status" value="1"/>
</dbReference>
<dbReference type="EMBL" id="JADKMA010000251">
    <property type="protein sequence ID" value="MBO8196092.1"/>
    <property type="molecule type" value="Genomic_DNA"/>
</dbReference>
<dbReference type="NCBIfam" id="TIGR01549">
    <property type="entry name" value="HAD-SF-IA-v1"/>
    <property type="match status" value="1"/>
</dbReference>
<dbReference type="InterPro" id="IPR023214">
    <property type="entry name" value="HAD_sf"/>
</dbReference>
<proteinExistence type="predicted"/>
<accession>A0ABS3XL14</accession>
<dbReference type="Gene3D" id="3.40.50.1000">
    <property type="entry name" value="HAD superfamily/HAD-like"/>
    <property type="match status" value="1"/>
</dbReference>
<protein>
    <submittedName>
        <fullName evidence="2">HAD-IA family hydrolase</fullName>
    </submittedName>
</protein>
<dbReference type="SFLD" id="SFLDS00003">
    <property type="entry name" value="Haloacid_Dehalogenase"/>
    <property type="match status" value="1"/>
</dbReference>
<organism evidence="2 3">
    <name type="scientific">Streptomyces oryzae</name>
    <dbReference type="NCBI Taxonomy" id="1434886"/>
    <lineage>
        <taxon>Bacteria</taxon>
        <taxon>Bacillati</taxon>
        <taxon>Actinomycetota</taxon>
        <taxon>Actinomycetes</taxon>
        <taxon>Kitasatosporales</taxon>
        <taxon>Streptomycetaceae</taxon>
        <taxon>Streptomyces</taxon>
    </lineage>
</organism>
<dbReference type="PANTHER" id="PTHR43316:SF3">
    <property type="entry name" value="HALOACID DEHALOGENASE, TYPE II (AFU_ORTHOLOGUE AFUA_2G07750)-RELATED"/>
    <property type="match status" value="1"/>
</dbReference>
<evidence type="ECO:0000313" key="3">
    <source>
        <dbReference type="Proteomes" id="UP001519064"/>
    </source>
</evidence>
<dbReference type="SUPFAM" id="SSF56784">
    <property type="entry name" value="HAD-like"/>
    <property type="match status" value="1"/>
</dbReference>
<dbReference type="GO" id="GO:0016787">
    <property type="term" value="F:hydrolase activity"/>
    <property type="evidence" value="ECO:0007669"/>
    <property type="project" value="UniProtKB-KW"/>
</dbReference>
<reference evidence="2 3" key="1">
    <citation type="submission" date="2020-11" db="EMBL/GenBank/DDBJ databases">
        <title>Streptomyces spirodelae sp. nov., isolated from duckweed.</title>
        <authorList>
            <person name="Saimee Y."/>
            <person name="Duangmal K."/>
        </authorList>
    </citation>
    <scope>NUCLEOTIDE SEQUENCE [LARGE SCALE GENOMIC DNA]</scope>
    <source>
        <strain evidence="2 3">S16-07</strain>
    </source>
</reference>
<dbReference type="InterPro" id="IPR036412">
    <property type="entry name" value="HAD-like_sf"/>
</dbReference>
<dbReference type="PRINTS" id="PR00413">
    <property type="entry name" value="HADHALOGNASE"/>
</dbReference>
<dbReference type="InterPro" id="IPR006439">
    <property type="entry name" value="HAD-SF_hydro_IA"/>
</dbReference>
<evidence type="ECO:0000313" key="2">
    <source>
        <dbReference type="EMBL" id="MBO8196092.1"/>
    </source>
</evidence>
<dbReference type="PANTHER" id="PTHR43316">
    <property type="entry name" value="HYDROLASE, HALOACID DELAHOGENASE-RELATED"/>
    <property type="match status" value="1"/>
</dbReference>
<gene>
    <name evidence="2" type="ORF">ITI46_31260</name>
</gene>